<dbReference type="AlphaFoldDB" id="A0A6H1WSZ9"/>
<dbReference type="SUPFAM" id="SSF53756">
    <property type="entry name" value="UDP-Glycosyltransferase/glycogen phosphorylase"/>
    <property type="match status" value="1"/>
</dbReference>
<dbReference type="InterPro" id="IPR001296">
    <property type="entry name" value="Glyco_trans_1"/>
</dbReference>
<dbReference type="Gene3D" id="3.40.50.2000">
    <property type="entry name" value="Glycogen Phosphorylase B"/>
    <property type="match status" value="2"/>
</dbReference>
<dbReference type="PANTHER" id="PTHR45947">
    <property type="entry name" value="SULFOQUINOVOSYL TRANSFERASE SQD2"/>
    <property type="match status" value="1"/>
</dbReference>
<dbReference type="PANTHER" id="PTHR45947:SF3">
    <property type="entry name" value="SULFOQUINOVOSYL TRANSFERASE SQD2"/>
    <property type="match status" value="1"/>
</dbReference>
<dbReference type="GO" id="GO:0016757">
    <property type="term" value="F:glycosyltransferase activity"/>
    <property type="evidence" value="ECO:0007669"/>
    <property type="project" value="InterPro"/>
</dbReference>
<dbReference type="Proteomes" id="UP000501253">
    <property type="component" value="Chromosome"/>
</dbReference>
<evidence type="ECO:0000259" key="1">
    <source>
        <dbReference type="Pfam" id="PF00534"/>
    </source>
</evidence>
<gene>
    <name evidence="3" type="ORF">FVE67_05430</name>
</gene>
<protein>
    <submittedName>
        <fullName evidence="3">Glycosyltransferase family 4 protein</fullName>
    </submittedName>
</protein>
<feature type="domain" description="Glycosyltransferase subfamily 4-like N-terminal" evidence="2">
    <location>
        <begin position="24"/>
        <end position="175"/>
    </location>
</feature>
<reference evidence="3 4" key="1">
    <citation type="submission" date="2019-08" db="EMBL/GenBank/DDBJ databases">
        <title>Complete genome sequence of Thermosulfurimonas marina SU872T, an anaerobic thermophilic chemolithoautotrophic bacterium isolated from a shallow marine hydrothermal vent.</title>
        <authorList>
            <person name="Allioux M."/>
            <person name="Jebbar M."/>
            <person name="Slobodkina G."/>
            <person name="Slobodkin A."/>
            <person name="Moalic Y."/>
            <person name="Frolova A."/>
            <person name="Shao Z."/>
            <person name="Alain K."/>
        </authorList>
    </citation>
    <scope>NUCLEOTIDE SEQUENCE [LARGE SCALE GENOMIC DNA]</scope>
    <source>
        <strain evidence="3 4">SU872</strain>
    </source>
</reference>
<dbReference type="EMBL" id="CP042909">
    <property type="protein sequence ID" value="QJA06279.1"/>
    <property type="molecule type" value="Genomic_DNA"/>
</dbReference>
<dbReference type="InterPro" id="IPR028098">
    <property type="entry name" value="Glyco_trans_4-like_N"/>
</dbReference>
<dbReference type="InterPro" id="IPR050194">
    <property type="entry name" value="Glycosyltransferase_grp1"/>
</dbReference>
<dbReference type="Pfam" id="PF13439">
    <property type="entry name" value="Glyco_transf_4"/>
    <property type="match status" value="1"/>
</dbReference>
<feature type="domain" description="Glycosyl transferase family 1" evidence="1">
    <location>
        <begin position="185"/>
        <end position="354"/>
    </location>
</feature>
<evidence type="ECO:0000259" key="2">
    <source>
        <dbReference type="Pfam" id="PF13439"/>
    </source>
</evidence>
<name>A0A6H1WSZ9_9BACT</name>
<sequence length="378" mass="43714">MPLQKVAFFLDSPEKGNRRHHIQLRALKEAGFHPKVIFLSGDPSGSYLAFKGHKETFIPLFLSREKAFHHFSWKALQKLTRVLKEENIEVIWTHRWRLLRYLIGAKFFVPQLRIVYYIVIKGFLRSPGRRFFFRIFHPRIDKILVNSQALLKEVQELGYLPEHKVDLLYSAIEPQEFEVKLFKSEARRLFGLPERDFLFGMVARFRKEKDHGGLLEAFFRFLQTGRRARLVLVGDGPLEDLMRKKARKLHIDKQVHFLGRIPLSKVPSLLKALDVFVYPTFREGMPMAVMEAMAAGLPIIATEAEGLSDLFDSSLTFGKLLPPGNPELLAQALVELYDLGEEKRAQLGEAARRRILEAFSPEVLSQRTIEIVTHLMKT</sequence>
<proteinExistence type="predicted"/>
<evidence type="ECO:0000313" key="4">
    <source>
        <dbReference type="Proteomes" id="UP000501253"/>
    </source>
</evidence>
<keyword evidence="3" id="KW-0808">Transferase</keyword>
<keyword evidence="4" id="KW-1185">Reference proteome</keyword>
<evidence type="ECO:0000313" key="3">
    <source>
        <dbReference type="EMBL" id="QJA06279.1"/>
    </source>
</evidence>
<dbReference type="CDD" id="cd03801">
    <property type="entry name" value="GT4_PimA-like"/>
    <property type="match status" value="1"/>
</dbReference>
<organism evidence="3 4">
    <name type="scientific">Thermosulfurimonas marina</name>
    <dbReference type="NCBI Taxonomy" id="2047767"/>
    <lineage>
        <taxon>Bacteria</taxon>
        <taxon>Pseudomonadati</taxon>
        <taxon>Thermodesulfobacteriota</taxon>
        <taxon>Thermodesulfobacteria</taxon>
        <taxon>Thermodesulfobacteriales</taxon>
        <taxon>Thermodesulfobacteriaceae</taxon>
        <taxon>Thermosulfurimonas</taxon>
    </lineage>
</organism>
<dbReference type="Pfam" id="PF00534">
    <property type="entry name" value="Glycos_transf_1"/>
    <property type="match status" value="1"/>
</dbReference>
<dbReference type="RefSeq" id="WP_168719627.1">
    <property type="nucleotide sequence ID" value="NZ_CP042909.1"/>
</dbReference>
<dbReference type="KEGG" id="tmai:FVE67_05430"/>
<accession>A0A6H1WSZ9</accession>